<evidence type="ECO:0000313" key="1">
    <source>
        <dbReference type="EMBL" id="APU00155.1"/>
    </source>
</evidence>
<sequence>MQLIKLEKCKAVTGLPVSGLIHIAVKHKLLHFIGFMINPHN</sequence>
<dbReference type="Proteomes" id="UP000223072">
    <property type="component" value="Segment"/>
</dbReference>
<evidence type="ECO:0000313" key="2">
    <source>
        <dbReference type="Proteomes" id="UP000223072"/>
    </source>
</evidence>
<organism evidence="1 2">
    <name type="scientific">Vibrio phage Vp670</name>
    <dbReference type="NCBI Taxonomy" id="1932890"/>
    <lineage>
        <taxon>Viruses</taxon>
        <taxon>Duplodnaviria</taxon>
        <taxon>Heunggongvirae</taxon>
        <taxon>Uroviricota</taxon>
        <taxon>Caudoviricetes</taxon>
        <taxon>Autographivirales</taxon>
        <taxon>Autosignataviridae</taxon>
        <taxon>Colwellvirinae</taxon>
        <taxon>Kaohsiungvirus</taxon>
        <taxon>Kaohsiungvirus Vp670</taxon>
    </lineage>
</organism>
<proteinExistence type="predicted"/>
<protein>
    <submittedName>
        <fullName evidence="1">Uncharacterized protein</fullName>
    </submittedName>
</protein>
<keyword evidence="2" id="KW-1185">Reference proteome</keyword>
<dbReference type="EMBL" id="KY290756">
    <property type="protein sequence ID" value="APU00155.1"/>
    <property type="molecule type" value="Genomic_DNA"/>
</dbReference>
<accession>A0A1L7DQ14</accession>
<gene>
    <name evidence="1" type="ORF">QD07_18</name>
</gene>
<reference evidence="1 2" key="1">
    <citation type="submission" date="2016-12" db="EMBL/GenBank/DDBJ databases">
        <title>Characterization and Genomic Analysis of a new Vibrio alginolyticus Phage Vp670, with an Endolysin gene cwlQ.</title>
        <authorList>
            <person name="Liu Q."/>
            <person name="Luo P."/>
            <person name="Tian Y."/>
            <person name="Yun L."/>
        </authorList>
    </citation>
    <scope>NUCLEOTIDE SEQUENCE [LARGE SCALE GENOMIC DNA]</scope>
</reference>
<name>A0A1L7DQ14_9CAUD</name>